<dbReference type="InterPro" id="IPR029058">
    <property type="entry name" value="AB_hydrolase_fold"/>
</dbReference>
<dbReference type="GO" id="GO:0016787">
    <property type="term" value="F:hydrolase activity"/>
    <property type="evidence" value="ECO:0007669"/>
    <property type="project" value="UniProtKB-KW"/>
</dbReference>
<protein>
    <submittedName>
        <fullName evidence="3">Alpha/Beta hydrolase protein</fullName>
    </submittedName>
</protein>
<accession>A0AAE0M225</accession>
<dbReference type="InterPro" id="IPR050309">
    <property type="entry name" value="Type-B_Carboxylest/Lipase"/>
</dbReference>
<dbReference type="AlphaFoldDB" id="A0AAE0M225"/>
<dbReference type="SUPFAM" id="SSF53474">
    <property type="entry name" value="alpha/beta-Hydrolases"/>
    <property type="match status" value="1"/>
</dbReference>
<dbReference type="InterPro" id="IPR002018">
    <property type="entry name" value="CarbesteraseB"/>
</dbReference>
<dbReference type="Pfam" id="PF00135">
    <property type="entry name" value="COesterase"/>
    <property type="match status" value="1"/>
</dbReference>
<feature type="signal peptide" evidence="1">
    <location>
        <begin position="1"/>
        <end position="21"/>
    </location>
</feature>
<dbReference type="Gene3D" id="3.40.50.1820">
    <property type="entry name" value="alpha/beta hydrolase"/>
    <property type="match status" value="1"/>
</dbReference>
<reference evidence="3" key="1">
    <citation type="journal article" date="2023" name="Mol. Phylogenet. Evol.">
        <title>Genome-scale phylogeny and comparative genomics of the fungal order Sordariales.</title>
        <authorList>
            <person name="Hensen N."/>
            <person name="Bonometti L."/>
            <person name="Westerberg I."/>
            <person name="Brannstrom I.O."/>
            <person name="Guillou S."/>
            <person name="Cros-Aarteil S."/>
            <person name="Calhoun S."/>
            <person name="Haridas S."/>
            <person name="Kuo A."/>
            <person name="Mondo S."/>
            <person name="Pangilinan J."/>
            <person name="Riley R."/>
            <person name="LaButti K."/>
            <person name="Andreopoulos B."/>
            <person name="Lipzen A."/>
            <person name="Chen C."/>
            <person name="Yan M."/>
            <person name="Daum C."/>
            <person name="Ng V."/>
            <person name="Clum A."/>
            <person name="Steindorff A."/>
            <person name="Ohm R.A."/>
            <person name="Martin F."/>
            <person name="Silar P."/>
            <person name="Natvig D.O."/>
            <person name="Lalanne C."/>
            <person name="Gautier V."/>
            <person name="Ament-Velasquez S.L."/>
            <person name="Kruys A."/>
            <person name="Hutchinson M.I."/>
            <person name="Powell A.J."/>
            <person name="Barry K."/>
            <person name="Miller A.N."/>
            <person name="Grigoriev I.V."/>
            <person name="Debuchy R."/>
            <person name="Gladieux P."/>
            <person name="Hiltunen Thoren M."/>
            <person name="Johannesson H."/>
        </authorList>
    </citation>
    <scope>NUCLEOTIDE SEQUENCE</scope>
    <source>
        <strain evidence="3">CBS 118394</strain>
    </source>
</reference>
<dbReference type="EMBL" id="JAUEDM010000005">
    <property type="protein sequence ID" value="KAK3316262.1"/>
    <property type="molecule type" value="Genomic_DNA"/>
</dbReference>
<keyword evidence="4" id="KW-1185">Reference proteome</keyword>
<organism evidence="3 4">
    <name type="scientific">Apodospora peruviana</name>
    <dbReference type="NCBI Taxonomy" id="516989"/>
    <lineage>
        <taxon>Eukaryota</taxon>
        <taxon>Fungi</taxon>
        <taxon>Dikarya</taxon>
        <taxon>Ascomycota</taxon>
        <taxon>Pezizomycotina</taxon>
        <taxon>Sordariomycetes</taxon>
        <taxon>Sordariomycetidae</taxon>
        <taxon>Sordariales</taxon>
        <taxon>Lasiosphaeriaceae</taxon>
        <taxon>Apodospora</taxon>
    </lineage>
</organism>
<sequence>MLSLTYHSFLISLLSLSVGFASPFPSGVKFETRSALPILILPYASYKAASYRASTDIYVFKNIRYAAPPVGNLRWAKPAPPETNSTLQDGSYGPKCIQSAVSGLNLVGDGNSSPVGAAINQFLGGLPIPLFEGGSEDCLFLDVYVPGKALKNPSLKLPVAVWIYGGAYLLGSKDPFYDGSGIMGQASNDMIFVAMNYRMGAYGFLAGTTMEKEGLPNAGLWDQRAALQWVRDYIGLVGGDPTRVTAMGESAGAGSIMHHLAAEGGKLDPLFSKAILQSPAFQMMWDRSGGVQGTFEDFATFAGCQGKGLACLRSASGETLLAANKALHAKQTPGTFAVGPTPDGSFIRQLPLLEYAAGSFWPVESLILSHVADESSVFVSGAIQTDSQFSGFLEKVFPNYTIAAGVNAKVEAFYPPPAKKKSIYSTQTARVSALLRDSSFTCNVRYLTEALGPPKVWNMQYSVFPGKHGTDLIPTFFSTSLAPSSSGTWLENLALLMVPVVAPLVSGISAGMQSYFASYVTTGNPNTHRKIWNVPPTVAWNHPTTSVTDEKIGGVVNVGDWGFGTISDDQNMKTPCDFWRGFASVVTQLGGYVPEGEEDGGDGNGAGVWQGFVAKGEREKRNLDGRWLKSRNYKGGNLG</sequence>
<name>A0AAE0M225_9PEZI</name>
<keyword evidence="1" id="KW-0732">Signal</keyword>
<evidence type="ECO:0000259" key="2">
    <source>
        <dbReference type="Pfam" id="PF00135"/>
    </source>
</evidence>
<gene>
    <name evidence="3" type="ORF">B0H66DRAFT_479975</name>
</gene>
<dbReference type="PANTHER" id="PTHR11559">
    <property type="entry name" value="CARBOXYLESTERASE"/>
    <property type="match status" value="1"/>
</dbReference>
<keyword evidence="3" id="KW-0378">Hydrolase</keyword>
<dbReference type="InterPro" id="IPR019819">
    <property type="entry name" value="Carboxylesterase_B_CS"/>
</dbReference>
<feature type="chain" id="PRO_5042096004" evidence="1">
    <location>
        <begin position="22"/>
        <end position="639"/>
    </location>
</feature>
<dbReference type="Proteomes" id="UP001283341">
    <property type="component" value="Unassembled WGS sequence"/>
</dbReference>
<evidence type="ECO:0000256" key="1">
    <source>
        <dbReference type="SAM" id="SignalP"/>
    </source>
</evidence>
<comment type="caution">
    <text evidence="3">The sequence shown here is derived from an EMBL/GenBank/DDBJ whole genome shotgun (WGS) entry which is preliminary data.</text>
</comment>
<feature type="domain" description="Carboxylesterase type B" evidence="2">
    <location>
        <begin position="54"/>
        <end position="533"/>
    </location>
</feature>
<reference evidence="3" key="2">
    <citation type="submission" date="2023-06" db="EMBL/GenBank/DDBJ databases">
        <authorList>
            <consortium name="Lawrence Berkeley National Laboratory"/>
            <person name="Haridas S."/>
            <person name="Hensen N."/>
            <person name="Bonometti L."/>
            <person name="Westerberg I."/>
            <person name="Brannstrom I.O."/>
            <person name="Guillou S."/>
            <person name="Cros-Aarteil S."/>
            <person name="Calhoun S."/>
            <person name="Kuo A."/>
            <person name="Mondo S."/>
            <person name="Pangilinan J."/>
            <person name="Riley R."/>
            <person name="Labutti K."/>
            <person name="Andreopoulos B."/>
            <person name="Lipzen A."/>
            <person name="Chen C."/>
            <person name="Yanf M."/>
            <person name="Daum C."/>
            <person name="Ng V."/>
            <person name="Clum A."/>
            <person name="Steindorff A."/>
            <person name="Ohm R."/>
            <person name="Martin F."/>
            <person name="Silar P."/>
            <person name="Natvig D."/>
            <person name="Lalanne C."/>
            <person name="Gautier V."/>
            <person name="Ament-Velasquez S.L."/>
            <person name="Kruys A."/>
            <person name="Hutchinson M.I."/>
            <person name="Powell A.J."/>
            <person name="Barry K."/>
            <person name="Miller A.N."/>
            <person name="Grigoriev I.V."/>
            <person name="Debuchy R."/>
            <person name="Gladieux P."/>
            <person name="Thoren M.H."/>
            <person name="Johannesson H."/>
        </authorList>
    </citation>
    <scope>NUCLEOTIDE SEQUENCE</scope>
    <source>
        <strain evidence="3">CBS 118394</strain>
    </source>
</reference>
<evidence type="ECO:0000313" key="3">
    <source>
        <dbReference type="EMBL" id="KAK3316262.1"/>
    </source>
</evidence>
<evidence type="ECO:0000313" key="4">
    <source>
        <dbReference type="Proteomes" id="UP001283341"/>
    </source>
</evidence>
<dbReference type="PROSITE" id="PS00941">
    <property type="entry name" value="CARBOXYLESTERASE_B_2"/>
    <property type="match status" value="1"/>
</dbReference>
<proteinExistence type="predicted"/>